<evidence type="ECO:0000259" key="2">
    <source>
        <dbReference type="Pfam" id="PF24750"/>
    </source>
</evidence>
<evidence type="ECO:0000313" key="4">
    <source>
        <dbReference type="Proteomes" id="UP001293593"/>
    </source>
</evidence>
<gene>
    <name evidence="3" type="ORF">QN277_000290</name>
</gene>
<reference evidence="3" key="1">
    <citation type="submission" date="2023-10" db="EMBL/GenBank/DDBJ databases">
        <title>Chromosome-level genome of the transformable northern wattle, Acacia crassicarpa.</title>
        <authorList>
            <person name="Massaro I."/>
            <person name="Sinha N.R."/>
            <person name="Poethig S."/>
            <person name="Leichty A.R."/>
        </authorList>
    </citation>
    <scope>NUCLEOTIDE SEQUENCE</scope>
    <source>
        <strain evidence="3">Acra3RX</strain>
        <tissue evidence="3">Leaf</tissue>
    </source>
</reference>
<dbReference type="InterPro" id="IPR056592">
    <property type="entry name" value="Beta-prop_At3g26010-like"/>
</dbReference>
<organism evidence="3 4">
    <name type="scientific">Acacia crassicarpa</name>
    <name type="common">northern wattle</name>
    <dbReference type="NCBI Taxonomy" id="499986"/>
    <lineage>
        <taxon>Eukaryota</taxon>
        <taxon>Viridiplantae</taxon>
        <taxon>Streptophyta</taxon>
        <taxon>Embryophyta</taxon>
        <taxon>Tracheophyta</taxon>
        <taxon>Spermatophyta</taxon>
        <taxon>Magnoliopsida</taxon>
        <taxon>eudicotyledons</taxon>
        <taxon>Gunneridae</taxon>
        <taxon>Pentapetalae</taxon>
        <taxon>rosids</taxon>
        <taxon>fabids</taxon>
        <taxon>Fabales</taxon>
        <taxon>Fabaceae</taxon>
        <taxon>Caesalpinioideae</taxon>
        <taxon>mimosoid clade</taxon>
        <taxon>Acacieae</taxon>
        <taxon>Acacia</taxon>
    </lineage>
</organism>
<accession>A0AAE1N506</accession>
<dbReference type="PANTHER" id="PTHR35546">
    <property type="entry name" value="F-BOX PROTEIN INTERACTION DOMAIN PROTEIN-RELATED"/>
    <property type="match status" value="1"/>
</dbReference>
<dbReference type="AlphaFoldDB" id="A0AAE1N506"/>
<dbReference type="NCBIfam" id="TIGR01640">
    <property type="entry name" value="F_box_assoc_1"/>
    <property type="match status" value="1"/>
</dbReference>
<dbReference type="Proteomes" id="UP001293593">
    <property type="component" value="Unassembled WGS sequence"/>
</dbReference>
<protein>
    <recommendedName>
        <fullName evidence="5">F-box protein</fullName>
    </recommendedName>
</protein>
<proteinExistence type="predicted"/>
<dbReference type="Pfam" id="PF00646">
    <property type="entry name" value="F-box"/>
    <property type="match status" value="1"/>
</dbReference>
<dbReference type="Pfam" id="PF24750">
    <property type="entry name" value="b-prop_At3g26010-like"/>
    <property type="match status" value="1"/>
</dbReference>
<evidence type="ECO:0008006" key="5">
    <source>
        <dbReference type="Google" id="ProtNLM"/>
    </source>
</evidence>
<dbReference type="InterPro" id="IPR055290">
    <property type="entry name" value="At3g26010-like"/>
</dbReference>
<name>A0AAE1N506_9FABA</name>
<dbReference type="PANTHER" id="PTHR35546:SF21">
    <property type="entry name" value="F-BOX DOMAIN-CONTAINING PROTEIN"/>
    <property type="match status" value="1"/>
</dbReference>
<feature type="domain" description="F-box protein At3g26010-like beta-propeller" evidence="2">
    <location>
        <begin position="126"/>
        <end position="338"/>
    </location>
</feature>
<evidence type="ECO:0000313" key="3">
    <source>
        <dbReference type="EMBL" id="KAK4283329.1"/>
    </source>
</evidence>
<evidence type="ECO:0000259" key="1">
    <source>
        <dbReference type="Pfam" id="PF00646"/>
    </source>
</evidence>
<sequence>MSSEEEKTTKIVSEYKVVKTVPQVMEHDLLSNNNLLAVLSHLPVKTLLGFKCVSKKCRHSISTDRLFIKAQLETTGLVLSGFFFQEKMFTYEDLKGKSYINLPSLFDDIRRSKPVVHRNIFSFLPEDVVLLSSCNGLICCRSCGFMTSPTKTTFYICNPVNKQWIPLDCPDFDRFGSFALAFDPFKEPIDVPTKFKLVRVTQVEIVSREDEILYCTYFQIYSSETKLWKTSKASCLYNLEVLENVLGIYIKGVLYWRANIRDIPTFDDILTFDVEKESSLVITPPILLTEFKVTCIGEWKEILHYVMITKQGLHVWYLEDYTKAKWNQKVWKSLEEIGCANSNFNDKLKKLILQSVDLGVNMGICLLSFKDGELVMNLHDDEVYFYNIEDNMIVEACNHQDLSAKRLPCLVIPYSMSLVPLR</sequence>
<feature type="domain" description="F-box" evidence="1">
    <location>
        <begin position="30"/>
        <end position="68"/>
    </location>
</feature>
<keyword evidence="4" id="KW-1185">Reference proteome</keyword>
<comment type="caution">
    <text evidence="3">The sequence shown here is derived from an EMBL/GenBank/DDBJ whole genome shotgun (WGS) entry which is preliminary data.</text>
</comment>
<dbReference type="InterPro" id="IPR017451">
    <property type="entry name" value="F-box-assoc_interact_dom"/>
</dbReference>
<dbReference type="EMBL" id="JAWXYG010000001">
    <property type="protein sequence ID" value="KAK4283329.1"/>
    <property type="molecule type" value="Genomic_DNA"/>
</dbReference>
<dbReference type="InterPro" id="IPR001810">
    <property type="entry name" value="F-box_dom"/>
</dbReference>